<keyword evidence="7 11" id="KW-1133">Transmembrane helix</keyword>
<dbReference type="GO" id="GO:0005886">
    <property type="term" value="C:plasma membrane"/>
    <property type="evidence" value="ECO:0007669"/>
    <property type="project" value="UniProtKB-SubCell"/>
</dbReference>
<evidence type="ECO:0000256" key="2">
    <source>
        <dbReference type="ARBA" id="ARBA00021549"/>
    </source>
</evidence>
<evidence type="ECO:0000256" key="5">
    <source>
        <dbReference type="ARBA" id="ARBA00022519"/>
    </source>
</evidence>
<evidence type="ECO:0000256" key="1">
    <source>
        <dbReference type="ARBA" id="ARBA00004377"/>
    </source>
</evidence>
<comment type="subcellular location">
    <subcellularLocation>
        <location evidence="1">Cell inner membrane</location>
        <topology evidence="1">Single-pass membrane protein</topology>
    </subcellularLocation>
</comment>
<dbReference type="RefSeq" id="WP_162845854.1">
    <property type="nucleotide sequence ID" value="NZ_PTLZ01000001.1"/>
</dbReference>
<evidence type="ECO:0000256" key="3">
    <source>
        <dbReference type="ARBA" id="ARBA00022475"/>
    </source>
</evidence>
<feature type="domain" description="General secretion pathway GspH" evidence="12">
    <location>
        <begin position="45"/>
        <end position="182"/>
    </location>
</feature>
<dbReference type="GO" id="GO:0015627">
    <property type="term" value="C:type II protein secretion system complex"/>
    <property type="evidence" value="ECO:0007669"/>
    <property type="project" value="InterPro"/>
</dbReference>
<sequence length="202" mass="20742">MLILRHQRGFSLIELMIGIAIVAILLAVGMPTFGLWMQNTQVRTAAESIQNGLQTARNEAVRRNTNVRFNLTSATGLVTWNVCVVVGAACGEVIQQRSAAEGGANARVGISTDVPPTPVPNTQYATALAAGAGLSGAGGAGVTFNGVGSIPAANIGTDITRIDIINALANDARRLVIVVGTGGLVRMCDPLHALASNPQGCS</sequence>
<keyword evidence="3" id="KW-1003">Cell membrane</keyword>
<dbReference type="Pfam" id="PF12019">
    <property type="entry name" value="GspH"/>
    <property type="match status" value="1"/>
</dbReference>
<accession>A0A4R6GGN3</accession>
<keyword evidence="4" id="KW-0488">Methylation</keyword>
<evidence type="ECO:0000313" key="13">
    <source>
        <dbReference type="EMBL" id="TDN93967.1"/>
    </source>
</evidence>
<feature type="transmembrane region" description="Helical" evidence="11">
    <location>
        <begin position="12"/>
        <end position="37"/>
    </location>
</feature>
<evidence type="ECO:0000256" key="9">
    <source>
        <dbReference type="ARBA" id="ARBA00025772"/>
    </source>
</evidence>
<keyword evidence="14" id="KW-1185">Reference proteome</keyword>
<dbReference type="SUPFAM" id="SSF54523">
    <property type="entry name" value="Pili subunits"/>
    <property type="match status" value="1"/>
</dbReference>
<dbReference type="InterPro" id="IPR022346">
    <property type="entry name" value="T2SS_GspH"/>
</dbReference>
<evidence type="ECO:0000256" key="11">
    <source>
        <dbReference type="SAM" id="Phobius"/>
    </source>
</evidence>
<dbReference type="Pfam" id="PF07963">
    <property type="entry name" value="N_methyl"/>
    <property type="match status" value="1"/>
</dbReference>
<dbReference type="AlphaFoldDB" id="A0A4R6GGN3"/>
<dbReference type="GO" id="GO:0015628">
    <property type="term" value="P:protein secretion by the type II secretion system"/>
    <property type="evidence" value="ECO:0007669"/>
    <property type="project" value="InterPro"/>
</dbReference>
<keyword evidence="5" id="KW-0997">Cell inner membrane</keyword>
<dbReference type="Gene3D" id="3.30.700.10">
    <property type="entry name" value="Glycoprotein, Type 4 Pilin"/>
    <property type="match status" value="1"/>
</dbReference>
<comment type="caution">
    <text evidence="13">The sequence shown here is derived from an EMBL/GenBank/DDBJ whole genome shotgun (WGS) entry which is preliminary data.</text>
</comment>
<proteinExistence type="inferred from homology"/>
<gene>
    <name evidence="13" type="ORF">EV677_0507</name>
</gene>
<dbReference type="Proteomes" id="UP000294737">
    <property type="component" value="Unassembled WGS sequence"/>
</dbReference>
<keyword evidence="8 11" id="KW-0472">Membrane</keyword>
<reference evidence="13 14" key="1">
    <citation type="submission" date="2019-03" db="EMBL/GenBank/DDBJ databases">
        <title>Genomic Encyclopedia of Type Strains, Phase IV (KMG-IV): sequencing the most valuable type-strain genomes for metagenomic binning, comparative biology and taxonomic classification.</title>
        <authorList>
            <person name="Goeker M."/>
        </authorList>
    </citation>
    <scope>NUCLEOTIDE SEQUENCE [LARGE SCALE GENOMIC DNA]</scope>
    <source>
        <strain evidence="13 14">DSM 18555</strain>
    </source>
</reference>
<protein>
    <recommendedName>
        <fullName evidence="2">Type II secretion system protein H</fullName>
    </recommendedName>
    <alternativeName>
        <fullName evidence="10">General secretion pathway protein H</fullName>
    </alternativeName>
</protein>
<evidence type="ECO:0000256" key="7">
    <source>
        <dbReference type="ARBA" id="ARBA00022989"/>
    </source>
</evidence>
<evidence type="ECO:0000313" key="14">
    <source>
        <dbReference type="Proteomes" id="UP000294737"/>
    </source>
</evidence>
<evidence type="ECO:0000256" key="8">
    <source>
        <dbReference type="ARBA" id="ARBA00023136"/>
    </source>
</evidence>
<dbReference type="PROSITE" id="PS00409">
    <property type="entry name" value="PROKAR_NTER_METHYL"/>
    <property type="match status" value="1"/>
</dbReference>
<evidence type="ECO:0000256" key="6">
    <source>
        <dbReference type="ARBA" id="ARBA00022692"/>
    </source>
</evidence>
<evidence type="ECO:0000256" key="10">
    <source>
        <dbReference type="ARBA" id="ARBA00030775"/>
    </source>
</evidence>
<dbReference type="NCBIfam" id="TIGR02532">
    <property type="entry name" value="IV_pilin_GFxxxE"/>
    <property type="match status" value="1"/>
</dbReference>
<organism evidence="13 14">
    <name type="scientific">Herminiimonas fonticola</name>
    <dbReference type="NCBI Taxonomy" id="303380"/>
    <lineage>
        <taxon>Bacteria</taxon>
        <taxon>Pseudomonadati</taxon>
        <taxon>Pseudomonadota</taxon>
        <taxon>Betaproteobacteria</taxon>
        <taxon>Burkholderiales</taxon>
        <taxon>Oxalobacteraceae</taxon>
        <taxon>Herminiimonas</taxon>
    </lineage>
</organism>
<evidence type="ECO:0000256" key="4">
    <source>
        <dbReference type="ARBA" id="ARBA00022481"/>
    </source>
</evidence>
<keyword evidence="6 11" id="KW-0812">Transmembrane</keyword>
<dbReference type="EMBL" id="SNWF01000004">
    <property type="protein sequence ID" value="TDN93967.1"/>
    <property type="molecule type" value="Genomic_DNA"/>
</dbReference>
<dbReference type="InterPro" id="IPR012902">
    <property type="entry name" value="N_methyl_site"/>
</dbReference>
<comment type="similarity">
    <text evidence="9">Belongs to the GSP H family.</text>
</comment>
<evidence type="ECO:0000259" key="12">
    <source>
        <dbReference type="Pfam" id="PF12019"/>
    </source>
</evidence>
<name>A0A4R6GGN3_9BURK</name>
<dbReference type="InterPro" id="IPR045584">
    <property type="entry name" value="Pilin-like"/>
</dbReference>